<protein>
    <submittedName>
        <fullName evidence="2">Uncharacterized protein</fullName>
    </submittedName>
</protein>
<keyword evidence="3" id="KW-1185">Reference proteome</keyword>
<dbReference type="InParanoid" id="A0A409XGL1"/>
<gene>
    <name evidence="2" type="ORF">CVT25_004815</name>
</gene>
<name>A0A409XGL1_PSICY</name>
<proteinExistence type="predicted"/>
<dbReference type="Proteomes" id="UP000283269">
    <property type="component" value="Unassembled WGS sequence"/>
</dbReference>
<evidence type="ECO:0000313" key="2">
    <source>
        <dbReference type="EMBL" id="PPQ89893.1"/>
    </source>
</evidence>
<dbReference type="OrthoDB" id="3017938at2759"/>
<feature type="region of interest" description="Disordered" evidence="1">
    <location>
        <begin position="255"/>
        <end position="321"/>
    </location>
</feature>
<feature type="region of interest" description="Disordered" evidence="1">
    <location>
        <begin position="146"/>
        <end position="167"/>
    </location>
</feature>
<reference evidence="2 3" key="1">
    <citation type="journal article" date="2018" name="Evol. Lett.">
        <title>Horizontal gene cluster transfer increased hallucinogenic mushroom diversity.</title>
        <authorList>
            <person name="Reynolds H.T."/>
            <person name="Vijayakumar V."/>
            <person name="Gluck-Thaler E."/>
            <person name="Korotkin H.B."/>
            <person name="Matheny P.B."/>
            <person name="Slot J.C."/>
        </authorList>
    </citation>
    <scope>NUCLEOTIDE SEQUENCE [LARGE SCALE GENOMIC DNA]</scope>
    <source>
        <strain evidence="2 3">2631</strain>
    </source>
</reference>
<comment type="caution">
    <text evidence="2">The sequence shown here is derived from an EMBL/GenBank/DDBJ whole genome shotgun (WGS) entry which is preliminary data.</text>
</comment>
<organism evidence="2 3">
    <name type="scientific">Psilocybe cyanescens</name>
    <dbReference type="NCBI Taxonomy" id="93625"/>
    <lineage>
        <taxon>Eukaryota</taxon>
        <taxon>Fungi</taxon>
        <taxon>Dikarya</taxon>
        <taxon>Basidiomycota</taxon>
        <taxon>Agaricomycotina</taxon>
        <taxon>Agaricomycetes</taxon>
        <taxon>Agaricomycetidae</taxon>
        <taxon>Agaricales</taxon>
        <taxon>Agaricineae</taxon>
        <taxon>Strophariaceae</taxon>
        <taxon>Psilocybe</taxon>
    </lineage>
</organism>
<feature type="compositionally biased region" description="Polar residues" evidence="1">
    <location>
        <begin position="151"/>
        <end position="162"/>
    </location>
</feature>
<dbReference type="AlphaFoldDB" id="A0A409XGL1"/>
<sequence>MSSPLNTEASSLSSNSSDTLLDSHQQHSLLHQKWQSMELGLRDIKVALGALRSACAVLEIQTERLGNEILAMKDIIDPFIREPFTAEGSQSTTQEPGTPARRPGILHRVNDSVDGFHLNIYPQSTSFFTPPRTELLGKRHLLEDTDDSTDESVNYNDRSSQRASKRVRFADTEDLPISHLRTPMHQLDATSGSNDLPLPRPKRVLLTLSRNAESTSLKEDKYIETNTSPISPPSSPIILPMGKARNTRPKFRDSMTYYRNSPHPRQKTRWDPTTGKRVPIATHPSTSTDIQATECGGVATPTTEDDYEGRLSDNLSNTSIG</sequence>
<accession>A0A409XGL1</accession>
<feature type="compositionally biased region" description="Polar residues" evidence="1">
    <location>
        <begin position="87"/>
        <end position="96"/>
    </location>
</feature>
<dbReference type="EMBL" id="NHYD01001791">
    <property type="protein sequence ID" value="PPQ89893.1"/>
    <property type="molecule type" value="Genomic_DNA"/>
</dbReference>
<evidence type="ECO:0000256" key="1">
    <source>
        <dbReference type="SAM" id="MobiDB-lite"/>
    </source>
</evidence>
<feature type="region of interest" description="Disordered" evidence="1">
    <location>
        <begin position="85"/>
        <end position="104"/>
    </location>
</feature>
<feature type="region of interest" description="Disordered" evidence="1">
    <location>
        <begin position="1"/>
        <end position="20"/>
    </location>
</feature>
<evidence type="ECO:0000313" key="3">
    <source>
        <dbReference type="Proteomes" id="UP000283269"/>
    </source>
</evidence>